<protein>
    <submittedName>
        <fullName evidence="4">FhkE protein</fullName>
    </submittedName>
</protein>
<dbReference type="PANTHER" id="PTHR23308">
    <property type="entry name" value="NUCLEAR INHIBITOR OF PROTEIN PHOSPHATASE-1"/>
    <property type="match status" value="1"/>
</dbReference>
<name>A0A812IAH2_9DINO</name>
<sequence length="787" mass="84442">MARVLVSLHTQEPSYKLPSSGTVTIGRRPANTIVCNDISVSGKHCEILIASASLARIYDCSTNGTYVNDERIAKGDPTELHIGDIISLTKPHPPDLPDPPPRVQFRLETGEANATVEEAPSLNGCALSLSQGASLAAPRRAATTAEGFAHDLLMQEQQCKAKITASLLLARRRLDEERSKGEAAARDLRKAKAGLDEERRRRESATEGRDALRAEAARLKDSRQELQDLRSTNATLHQKHEALEIELTTHAQKATSLEASVQRLETELADLKGDNGPAAAAELADAEATLRTAQDEAVRLEASAAAAQRQAEAASKEAERLQQELAAERSRQERLEDQQAGCCCLGGCLSGFLCASAIMFAVFTGVLGLLAMPLAAWVQAHHVVLGEFMNCTKAEVELVNKTVEAELPEQCGDLSWDDCKGCDGEDDDVDPEMDKKCRYCGCQAVFSLETIKPSIKKNLEKCCQTLEKDDGTKFLIEPCHDIVDNFTGSFAEGAKQCKEKGIHNDLRLEQPMMLLAASAAAARMTQITEVLQMLRASSERFLWLSPGLLLLGLAAGYRSRWHKGTQRPDADLALLASEAERAAASSSSAQDLLAQADAEIAALQERIARSRGEAEVAHRNVAAARTQEAKSSESADQLREACIRFAETVRNCTQKWLSGLPEAFAPLPGNASQGREAPEDMPPPAATAAPVAAVDRAAAEREGPAPGHEVVVDSAPSQAMSTQSPPSADDPPLPPPAAPPGDRDPEGRPPERLWSVAVLGATAVDADSLGALLEGPSPVKRRRVSVR</sequence>
<dbReference type="PROSITE" id="PS50006">
    <property type="entry name" value="FHA_DOMAIN"/>
    <property type="match status" value="1"/>
</dbReference>
<feature type="domain" description="FHA" evidence="3">
    <location>
        <begin position="23"/>
        <end position="72"/>
    </location>
</feature>
<evidence type="ECO:0000256" key="1">
    <source>
        <dbReference type="SAM" id="Coils"/>
    </source>
</evidence>
<keyword evidence="1" id="KW-0175">Coiled coil</keyword>
<keyword evidence="5" id="KW-1185">Reference proteome</keyword>
<dbReference type="OrthoDB" id="1305878at2759"/>
<accession>A0A812IAH2</accession>
<feature type="coiled-coil region" evidence="1">
    <location>
        <begin position="586"/>
        <end position="620"/>
    </location>
</feature>
<proteinExistence type="predicted"/>
<evidence type="ECO:0000313" key="5">
    <source>
        <dbReference type="Proteomes" id="UP000604046"/>
    </source>
</evidence>
<dbReference type="InterPro" id="IPR000253">
    <property type="entry name" value="FHA_dom"/>
</dbReference>
<dbReference type="EMBL" id="CAJNDS010000206">
    <property type="protein sequence ID" value="CAE7028143.1"/>
    <property type="molecule type" value="Genomic_DNA"/>
</dbReference>
<feature type="region of interest" description="Disordered" evidence="2">
    <location>
        <begin position="767"/>
        <end position="787"/>
    </location>
</feature>
<dbReference type="InterPro" id="IPR050923">
    <property type="entry name" value="Cell_Proc_Reg/RNA_Proc"/>
</dbReference>
<feature type="compositionally biased region" description="Basic and acidic residues" evidence="2">
    <location>
        <begin position="741"/>
        <end position="751"/>
    </location>
</feature>
<comment type="caution">
    <text evidence="4">The sequence shown here is derived from an EMBL/GenBank/DDBJ whole genome shotgun (WGS) entry which is preliminary data.</text>
</comment>
<dbReference type="Proteomes" id="UP000604046">
    <property type="component" value="Unassembled WGS sequence"/>
</dbReference>
<evidence type="ECO:0000259" key="3">
    <source>
        <dbReference type="PROSITE" id="PS50006"/>
    </source>
</evidence>
<evidence type="ECO:0000256" key="2">
    <source>
        <dbReference type="SAM" id="MobiDB-lite"/>
    </source>
</evidence>
<organism evidence="4 5">
    <name type="scientific">Symbiodinium natans</name>
    <dbReference type="NCBI Taxonomy" id="878477"/>
    <lineage>
        <taxon>Eukaryota</taxon>
        <taxon>Sar</taxon>
        <taxon>Alveolata</taxon>
        <taxon>Dinophyceae</taxon>
        <taxon>Suessiales</taxon>
        <taxon>Symbiodiniaceae</taxon>
        <taxon>Symbiodinium</taxon>
    </lineage>
</organism>
<feature type="region of interest" description="Disordered" evidence="2">
    <location>
        <begin position="667"/>
        <end position="752"/>
    </location>
</feature>
<dbReference type="SMART" id="SM00240">
    <property type="entry name" value="FHA"/>
    <property type="match status" value="1"/>
</dbReference>
<dbReference type="Gene3D" id="2.60.200.20">
    <property type="match status" value="1"/>
</dbReference>
<dbReference type="CDD" id="cd00060">
    <property type="entry name" value="FHA"/>
    <property type="match status" value="1"/>
</dbReference>
<feature type="compositionally biased region" description="Pro residues" evidence="2">
    <location>
        <begin position="728"/>
        <end position="739"/>
    </location>
</feature>
<feature type="compositionally biased region" description="Low complexity" evidence="2">
    <location>
        <begin position="686"/>
        <end position="696"/>
    </location>
</feature>
<dbReference type="Pfam" id="PF00498">
    <property type="entry name" value="FHA"/>
    <property type="match status" value="1"/>
</dbReference>
<gene>
    <name evidence="4" type="primary">fhkE</name>
    <name evidence="4" type="ORF">SNAT2548_LOCUS3391</name>
</gene>
<dbReference type="InterPro" id="IPR008984">
    <property type="entry name" value="SMAD_FHA_dom_sf"/>
</dbReference>
<feature type="compositionally biased region" description="Polar residues" evidence="2">
    <location>
        <begin position="715"/>
        <end position="724"/>
    </location>
</feature>
<dbReference type="SUPFAM" id="SSF49879">
    <property type="entry name" value="SMAD/FHA domain"/>
    <property type="match status" value="1"/>
</dbReference>
<feature type="region of interest" description="Disordered" evidence="2">
    <location>
        <begin position="175"/>
        <end position="210"/>
    </location>
</feature>
<reference evidence="4" key="1">
    <citation type="submission" date="2021-02" db="EMBL/GenBank/DDBJ databases">
        <authorList>
            <person name="Dougan E. K."/>
            <person name="Rhodes N."/>
            <person name="Thang M."/>
            <person name="Chan C."/>
        </authorList>
    </citation>
    <scope>NUCLEOTIDE SEQUENCE</scope>
</reference>
<dbReference type="AlphaFoldDB" id="A0A812IAH2"/>
<evidence type="ECO:0000313" key="4">
    <source>
        <dbReference type="EMBL" id="CAE7028143.1"/>
    </source>
</evidence>